<feature type="domain" description="SEA" evidence="2">
    <location>
        <begin position="31"/>
        <end position="142"/>
    </location>
</feature>
<dbReference type="Gene3D" id="3.30.70.960">
    <property type="entry name" value="SEA domain"/>
    <property type="match status" value="1"/>
</dbReference>
<proteinExistence type="predicted"/>
<dbReference type="AlphaFoldDB" id="A0A5C6N6M9"/>
<dbReference type="InterPro" id="IPR000082">
    <property type="entry name" value="SEA_dom"/>
</dbReference>
<gene>
    <name evidence="3" type="ORF">D4764_03G0001300</name>
</gene>
<organism evidence="3 4">
    <name type="scientific">Takifugu flavidus</name>
    <name type="common">sansaifugu</name>
    <dbReference type="NCBI Taxonomy" id="433684"/>
    <lineage>
        <taxon>Eukaryota</taxon>
        <taxon>Metazoa</taxon>
        <taxon>Chordata</taxon>
        <taxon>Craniata</taxon>
        <taxon>Vertebrata</taxon>
        <taxon>Euteleostomi</taxon>
        <taxon>Actinopterygii</taxon>
        <taxon>Neopterygii</taxon>
        <taxon>Teleostei</taxon>
        <taxon>Neoteleostei</taxon>
        <taxon>Acanthomorphata</taxon>
        <taxon>Eupercaria</taxon>
        <taxon>Tetraodontiformes</taxon>
        <taxon>Tetradontoidea</taxon>
        <taxon>Tetraodontidae</taxon>
        <taxon>Takifugu</taxon>
    </lineage>
</organism>
<sequence>MGTGHLTAILLILCAFPVSLANNASNVMATEAPTVESSVTFRSRRSTFTSALLDSSSEAFKSRASTITTALEPFFKDNFTSYLSMRVTSFRNGSVINDLKVRFSGTSVPHHTKISNVLVNASSKVTDFDIETSSITVDNIVSSGVNHKISLFTSFCLALLSWLLSSKQ</sequence>
<evidence type="ECO:0000313" key="3">
    <source>
        <dbReference type="EMBL" id="TWW63122.1"/>
    </source>
</evidence>
<feature type="chain" id="PRO_5022775900" description="SEA domain-containing protein" evidence="1">
    <location>
        <begin position="22"/>
        <end position="168"/>
    </location>
</feature>
<keyword evidence="1" id="KW-0732">Signal</keyword>
<dbReference type="EMBL" id="RHFK02000016">
    <property type="protein sequence ID" value="TWW63122.1"/>
    <property type="molecule type" value="Genomic_DNA"/>
</dbReference>
<protein>
    <recommendedName>
        <fullName evidence="2">SEA domain-containing protein</fullName>
    </recommendedName>
</protein>
<comment type="caution">
    <text evidence="3">The sequence shown here is derived from an EMBL/GenBank/DDBJ whole genome shotgun (WGS) entry which is preliminary data.</text>
</comment>
<dbReference type="Proteomes" id="UP000324091">
    <property type="component" value="Chromosome 3"/>
</dbReference>
<evidence type="ECO:0000313" key="4">
    <source>
        <dbReference type="Proteomes" id="UP000324091"/>
    </source>
</evidence>
<dbReference type="PROSITE" id="PS50024">
    <property type="entry name" value="SEA"/>
    <property type="match status" value="1"/>
</dbReference>
<accession>A0A5C6N6M9</accession>
<name>A0A5C6N6M9_9TELE</name>
<feature type="signal peptide" evidence="1">
    <location>
        <begin position="1"/>
        <end position="21"/>
    </location>
</feature>
<dbReference type="InterPro" id="IPR036364">
    <property type="entry name" value="SEA_dom_sf"/>
</dbReference>
<evidence type="ECO:0000256" key="1">
    <source>
        <dbReference type="SAM" id="SignalP"/>
    </source>
</evidence>
<reference evidence="3 4" key="1">
    <citation type="submission" date="2019-04" db="EMBL/GenBank/DDBJ databases">
        <title>Chromosome genome assembly for Takifugu flavidus.</title>
        <authorList>
            <person name="Xiao S."/>
        </authorList>
    </citation>
    <scope>NUCLEOTIDE SEQUENCE [LARGE SCALE GENOMIC DNA]</scope>
    <source>
        <strain evidence="3">HTHZ2018</strain>
        <tissue evidence="3">Muscle</tissue>
    </source>
</reference>
<dbReference type="SUPFAM" id="SSF82671">
    <property type="entry name" value="SEA domain"/>
    <property type="match status" value="1"/>
</dbReference>
<evidence type="ECO:0000259" key="2">
    <source>
        <dbReference type="PROSITE" id="PS50024"/>
    </source>
</evidence>
<dbReference type="Pfam" id="PF01390">
    <property type="entry name" value="SEA"/>
    <property type="match status" value="1"/>
</dbReference>
<keyword evidence="4" id="KW-1185">Reference proteome</keyword>